<keyword evidence="3" id="KW-1185">Reference proteome</keyword>
<evidence type="ECO:0000313" key="2">
    <source>
        <dbReference type="EMBL" id="SFD07100.1"/>
    </source>
</evidence>
<organism evidence="2 3">
    <name type="scientific">Tropicimonas isoalkanivorans</name>
    <dbReference type="NCBI Taxonomy" id="441112"/>
    <lineage>
        <taxon>Bacteria</taxon>
        <taxon>Pseudomonadati</taxon>
        <taxon>Pseudomonadota</taxon>
        <taxon>Alphaproteobacteria</taxon>
        <taxon>Rhodobacterales</taxon>
        <taxon>Roseobacteraceae</taxon>
        <taxon>Tropicimonas</taxon>
    </lineage>
</organism>
<name>A0A1I1PM71_9RHOB</name>
<evidence type="ECO:0000313" key="3">
    <source>
        <dbReference type="Proteomes" id="UP000198728"/>
    </source>
</evidence>
<gene>
    <name evidence="2" type="ORF">SAMN04488094_114104</name>
</gene>
<evidence type="ECO:0000259" key="1">
    <source>
        <dbReference type="PROSITE" id="PS51781"/>
    </source>
</evidence>
<accession>A0A1I1PM71</accession>
<dbReference type="AlphaFoldDB" id="A0A1I1PM71"/>
<dbReference type="Pfam" id="PF08239">
    <property type="entry name" value="SH3_3"/>
    <property type="match status" value="1"/>
</dbReference>
<reference evidence="2 3" key="1">
    <citation type="submission" date="2016-10" db="EMBL/GenBank/DDBJ databases">
        <authorList>
            <person name="de Groot N.N."/>
        </authorList>
    </citation>
    <scope>NUCLEOTIDE SEQUENCE [LARGE SCALE GENOMIC DNA]</scope>
    <source>
        <strain evidence="2 3">DSM 19548</strain>
    </source>
</reference>
<sequence>MLGRYVAGTLFILFVAMIMAPPSPDGQNSGVVVTRADAAPSSLAAVERPQSLSEPAAAMLEHASEVPAIESDATPAVLQVAEGESLTNGDVLIEASAGAGVAPQVDEPIGEPVLAGLSDPGFGTVQGNAQANQSGSTMLYVTGNRVNVRSGPSTAYRVMGAVQQGDLVELVAYEGPDWARVRMNDGDQMGYMSRRYLARSLSDG</sequence>
<feature type="domain" description="SH3b" evidence="1">
    <location>
        <begin position="136"/>
        <end position="201"/>
    </location>
</feature>
<dbReference type="Gene3D" id="2.30.30.40">
    <property type="entry name" value="SH3 Domains"/>
    <property type="match status" value="1"/>
</dbReference>
<proteinExistence type="predicted"/>
<dbReference type="Proteomes" id="UP000198728">
    <property type="component" value="Unassembled WGS sequence"/>
</dbReference>
<dbReference type="PROSITE" id="PS51781">
    <property type="entry name" value="SH3B"/>
    <property type="match status" value="1"/>
</dbReference>
<protein>
    <submittedName>
        <fullName evidence="2">SH3 domain-containing protein</fullName>
    </submittedName>
</protein>
<dbReference type="SMART" id="SM00287">
    <property type="entry name" value="SH3b"/>
    <property type="match status" value="1"/>
</dbReference>
<dbReference type="STRING" id="441112.SAMN04488094_114104"/>
<dbReference type="EMBL" id="FOLG01000014">
    <property type="protein sequence ID" value="SFD07100.1"/>
    <property type="molecule type" value="Genomic_DNA"/>
</dbReference>
<dbReference type="InterPro" id="IPR003646">
    <property type="entry name" value="SH3-like_bac-type"/>
</dbReference>